<dbReference type="Gene3D" id="1.10.10.10">
    <property type="entry name" value="Winged helix-like DNA-binding domain superfamily/Winged helix DNA-binding domain"/>
    <property type="match status" value="1"/>
</dbReference>
<name>A0A3D8PW07_9BACI</name>
<evidence type="ECO:0000259" key="5">
    <source>
        <dbReference type="PROSITE" id="PS50931"/>
    </source>
</evidence>
<evidence type="ECO:0000256" key="3">
    <source>
        <dbReference type="ARBA" id="ARBA00023125"/>
    </source>
</evidence>
<dbReference type="OrthoDB" id="9803735at2"/>
<evidence type="ECO:0000313" key="6">
    <source>
        <dbReference type="EMBL" id="RDW20330.1"/>
    </source>
</evidence>
<organism evidence="6 7">
    <name type="scientific">Oceanobacillus arenosus</name>
    <dbReference type="NCBI Taxonomy" id="1229153"/>
    <lineage>
        <taxon>Bacteria</taxon>
        <taxon>Bacillati</taxon>
        <taxon>Bacillota</taxon>
        <taxon>Bacilli</taxon>
        <taxon>Bacillales</taxon>
        <taxon>Bacillaceae</taxon>
        <taxon>Oceanobacillus</taxon>
    </lineage>
</organism>
<keyword evidence="7" id="KW-1185">Reference proteome</keyword>
<evidence type="ECO:0000313" key="7">
    <source>
        <dbReference type="Proteomes" id="UP000257143"/>
    </source>
</evidence>
<dbReference type="AlphaFoldDB" id="A0A3D8PW07"/>
<dbReference type="InterPro" id="IPR050950">
    <property type="entry name" value="HTH-type_LysR_regulators"/>
</dbReference>
<gene>
    <name evidence="6" type="ORF">CWR48_06490</name>
</gene>
<dbReference type="RefSeq" id="WP_115772413.1">
    <property type="nucleotide sequence ID" value="NZ_PIOC01000010.1"/>
</dbReference>
<dbReference type="InterPro" id="IPR036390">
    <property type="entry name" value="WH_DNA-bd_sf"/>
</dbReference>
<dbReference type="Gene3D" id="3.40.190.290">
    <property type="match status" value="1"/>
</dbReference>
<dbReference type="InterPro" id="IPR000847">
    <property type="entry name" value="LysR_HTH_N"/>
</dbReference>
<keyword evidence="3" id="KW-0238">DNA-binding</keyword>
<dbReference type="GO" id="GO:0003700">
    <property type="term" value="F:DNA-binding transcription factor activity"/>
    <property type="evidence" value="ECO:0007669"/>
    <property type="project" value="InterPro"/>
</dbReference>
<feature type="domain" description="HTH lysR-type" evidence="5">
    <location>
        <begin position="1"/>
        <end position="58"/>
    </location>
</feature>
<keyword evidence="2" id="KW-0805">Transcription regulation</keyword>
<dbReference type="PANTHER" id="PTHR30419:SF28">
    <property type="entry name" value="HTH-TYPE TRANSCRIPTIONAL REGULATOR BSDA"/>
    <property type="match status" value="1"/>
</dbReference>
<comment type="caution">
    <text evidence="6">The sequence shown here is derived from an EMBL/GenBank/DDBJ whole genome shotgun (WGS) entry which is preliminary data.</text>
</comment>
<protein>
    <submittedName>
        <fullName evidence="6">LysR family transcriptional regulator</fullName>
    </submittedName>
</protein>
<dbReference type="InterPro" id="IPR036388">
    <property type="entry name" value="WH-like_DNA-bd_sf"/>
</dbReference>
<reference evidence="7" key="1">
    <citation type="submission" date="2017-11" db="EMBL/GenBank/DDBJ databases">
        <authorList>
            <person name="Zhu W."/>
        </authorList>
    </citation>
    <scope>NUCLEOTIDE SEQUENCE [LARGE SCALE GENOMIC DNA]</scope>
    <source>
        <strain evidence="7">CAU 1183</strain>
    </source>
</reference>
<proteinExistence type="inferred from homology"/>
<dbReference type="GO" id="GO:0005829">
    <property type="term" value="C:cytosol"/>
    <property type="evidence" value="ECO:0007669"/>
    <property type="project" value="TreeGrafter"/>
</dbReference>
<evidence type="ECO:0000256" key="4">
    <source>
        <dbReference type="ARBA" id="ARBA00023163"/>
    </source>
</evidence>
<dbReference type="PROSITE" id="PS50931">
    <property type="entry name" value="HTH_LYSR"/>
    <property type="match status" value="1"/>
</dbReference>
<dbReference type="InterPro" id="IPR005119">
    <property type="entry name" value="LysR_subst-bd"/>
</dbReference>
<dbReference type="Pfam" id="PF00126">
    <property type="entry name" value="HTH_1"/>
    <property type="match status" value="1"/>
</dbReference>
<keyword evidence="4" id="KW-0804">Transcription</keyword>
<evidence type="ECO:0000256" key="1">
    <source>
        <dbReference type="ARBA" id="ARBA00009437"/>
    </source>
</evidence>
<dbReference type="SUPFAM" id="SSF53850">
    <property type="entry name" value="Periplasmic binding protein-like II"/>
    <property type="match status" value="1"/>
</dbReference>
<dbReference type="PANTHER" id="PTHR30419">
    <property type="entry name" value="HTH-TYPE TRANSCRIPTIONAL REGULATOR YBHD"/>
    <property type="match status" value="1"/>
</dbReference>
<accession>A0A3D8PW07</accession>
<dbReference type="FunFam" id="1.10.10.10:FF:000001">
    <property type="entry name" value="LysR family transcriptional regulator"/>
    <property type="match status" value="1"/>
</dbReference>
<dbReference type="EMBL" id="PIOC01000010">
    <property type="protein sequence ID" value="RDW20330.1"/>
    <property type="molecule type" value="Genomic_DNA"/>
</dbReference>
<sequence length="296" mass="33702">MEASKLKYFQAVAHIGHMTKAASKLNISQPALSKAIHHLEEELEIKLFNREGREIQLNEFGEILLEHVDRAFIEIKEGERIIKDLAGLEKGYISVAATFPHVFPLLMGEYLKSYPNVQIKQIQSSSTQMKLLIKNDKIDFGISTFPIIEEGIEWIPLADDEIFLTVPVDHPFSNRKSISLKETENERFIGLVEGYGFRDITDKFCREAGIEPNNLIEVEDSGAILKLVEMGYGISFTPRLSMLSEHPGIIAIPISFPNCKRTIGVAYKKKHYFSKASENFLHYIIDYFKNYSAEKS</sequence>
<dbReference type="Proteomes" id="UP000257143">
    <property type="component" value="Unassembled WGS sequence"/>
</dbReference>
<comment type="similarity">
    <text evidence="1">Belongs to the LysR transcriptional regulatory family.</text>
</comment>
<dbReference type="PRINTS" id="PR00039">
    <property type="entry name" value="HTHLYSR"/>
</dbReference>
<dbReference type="Pfam" id="PF03466">
    <property type="entry name" value="LysR_substrate"/>
    <property type="match status" value="1"/>
</dbReference>
<dbReference type="SUPFAM" id="SSF46785">
    <property type="entry name" value="Winged helix' DNA-binding domain"/>
    <property type="match status" value="1"/>
</dbReference>
<dbReference type="GO" id="GO:0003677">
    <property type="term" value="F:DNA binding"/>
    <property type="evidence" value="ECO:0007669"/>
    <property type="project" value="UniProtKB-KW"/>
</dbReference>
<evidence type="ECO:0000256" key="2">
    <source>
        <dbReference type="ARBA" id="ARBA00023015"/>
    </source>
</evidence>